<dbReference type="PANTHER" id="PTHR13767:SF2">
    <property type="entry name" value="PSEUDOURIDYLATE SYNTHASE TRUB1"/>
    <property type="match status" value="1"/>
</dbReference>
<dbReference type="GO" id="GO:0003723">
    <property type="term" value="F:RNA binding"/>
    <property type="evidence" value="ECO:0007669"/>
    <property type="project" value="InterPro"/>
</dbReference>
<dbReference type="Proteomes" id="UP000198406">
    <property type="component" value="Unassembled WGS sequence"/>
</dbReference>
<dbReference type="CDD" id="cd02573">
    <property type="entry name" value="PseudoU_synth_EcTruB"/>
    <property type="match status" value="1"/>
</dbReference>
<dbReference type="InterPro" id="IPR002501">
    <property type="entry name" value="PsdUridine_synth_N"/>
</dbReference>
<dbReference type="InParanoid" id="A0A1Z5K540"/>
<dbReference type="InterPro" id="IPR014780">
    <property type="entry name" value="tRNA_psdUridine_synth_TruB"/>
</dbReference>
<dbReference type="OrthoDB" id="9995526at2759"/>
<dbReference type="EC" id="5.4.99.25" evidence="2"/>
<dbReference type="GO" id="GO:0005634">
    <property type="term" value="C:nucleus"/>
    <property type="evidence" value="ECO:0007669"/>
    <property type="project" value="TreeGrafter"/>
</dbReference>
<dbReference type="InterPro" id="IPR020103">
    <property type="entry name" value="PsdUridine_synth_cat_dom_sf"/>
</dbReference>
<sequence length="274" mass="30527">MSTPTTTVWQSSTAAASDDDVPLLYRAEGLFAVHKPLNWTSSNVVSYIRGILERDARTRGAKLPRRRPRIKIGHGGTLDPLATGVLVLGVGKGTKQLESYLSGSKAYRAGAALGFETNTLDMEGNITRRATFDHIQPIDLERVRPHFVGTIEQIPPLFSAIKQNGQRLYQKARKGQTDDDVVIASRLVTIHELQFGNVDLPQFDIQVECGGGTYIRSLIRDIAYQLDTVATTTYLQRTKQGPFTLEDCLEKEDWNADNIYAAIERHQTLQEKTI</sequence>
<evidence type="ECO:0000256" key="1">
    <source>
        <dbReference type="ARBA" id="ARBA00008999"/>
    </source>
</evidence>
<comment type="caution">
    <text evidence="6">The sequence shown here is derived from an EMBL/GenBank/DDBJ whole genome shotgun (WGS) entry which is preliminary data.</text>
</comment>
<feature type="domain" description="Pseudouridine synthase II N-terminal" evidence="5">
    <location>
        <begin position="71"/>
        <end position="215"/>
    </location>
</feature>
<keyword evidence="7" id="KW-1185">Reference proteome</keyword>
<proteinExistence type="inferred from homology"/>
<dbReference type="SUPFAM" id="SSF55120">
    <property type="entry name" value="Pseudouridine synthase"/>
    <property type="match status" value="1"/>
</dbReference>
<accession>A0A1Z5K540</accession>
<dbReference type="NCBIfam" id="TIGR00431">
    <property type="entry name" value="TruB"/>
    <property type="match status" value="1"/>
</dbReference>
<dbReference type="GO" id="GO:0160148">
    <property type="term" value="F:tRNA pseudouridine(55) synthase activity"/>
    <property type="evidence" value="ECO:0007669"/>
    <property type="project" value="UniProtKB-EC"/>
</dbReference>
<name>A0A1Z5K540_FISSO</name>
<dbReference type="GO" id="GO:1990481">
    <property type="term" value="P:mRNA pseudouridine synthesis"/>
    <property type="evidence" value="ECO:0007669"/>
    <property type="project" value="TreeGrafter"/>
</dbReference>
<evidence type="ECO:0000256" key="2">
    <source>
        <dbReference type="ARBA" id="ARBA00012787"/>
    </source>
</evidence>
<keyword evidence="3" id="KW-0819">tRNA processing</keyword>
<dbReference type="HAMAP" id="MF_01080">
    <property type="entry name" value="TruB_bact"/>
    <property type="match status" value="1"/>
</dbReference>
<dbReference type="GO" id="GO:0006400">
    <property type="term" value="P:tRNA modification"/>
    <property type="evidence" value="ECO:0007669"/>
    <property type="project" value="TreeGrafter"/>
</dbReference>
<protein>
    <recommendedName>
        <fullName evidence="2">tRNA pseudouridine(55) synthase</fullName>
        <ecNumber evidence="2">5.4.99.25</ecNumber>
    </recommendedName>
</protein>
<dbReference type="Gene3D" id="3.30.2350.10">
    <property type="entry name" value="Pseudouridine synthase"/>
    <property type="match status" value="1"/>
</dbReference>
<evidence type="ECO:0000259" key="5">
    <source>
        <dbReference type="Pfam" id="PF01509"/>
    </source>
</evidence>
<dbReference type="Pfam" id="PF01509">
    <property type="entry name" value="TruB_N"/>
    <property type="match status" value="1"/>
</dbReference>
<evidence type="ECO:0000256" key="3">
    <source>
        <dbReference type="ARBA" id="ARBA00022694"/>
    </source>
</evidence>
<gene>
    <name evidence="6" type="ORF">FisN_6Lh074</name>
</gene>
<evidence type="ECO:0000313" key="6">
    <source>
        <dbReference type="EMBL" id="GAX21360.1"/>
    </source>
</evidence>
<dbReference type="PANTHER" id="PTHR13767">
    <property type="entry name" value="TRNA-PSEUDOURIDINE SYNTHASE"/>
    <property type="match status" value="1"/>
</dbReference>
<evidence type="ECO:0000256" key="4">
    <source>
        <dbReference type="ARBA" id="ARBA00023235"/>
    </source>
</evidence>
<evidence type="ECO:0000313" key="7">
    <source>
        <dbReference type="Proteomes" id="UP000198406"/>
    </source>
</evidence>
<organism evidence="6 7">
    <name type="scientific">Fistulifera solaris</name>
    <name type="common">Oleaginous diatom</name>
    <dbReference type="NCBI Taxonomy" id="1519565"/>
    <lineage>
        <taxon>Eukaryota</taxon>
        <taxon>Sar</taxon>
        <taxon>Stramenopiles</taxon>
        <taxon>Ochrophyta</taxon>
        <taxon>Bacillariophyta</taxon>
        <taxon>Bacillariophyceae</taxon>
        <taxon>Bacillariophycidae</taxon>
        <taxon>Naviculales</taxon>
        <taxon>Naviculaceae</taxon>
        <taxon>Fistulifera</taxon>
    </lineage>
</organism>
<dbReference type="EMBL" id="BDSP01000163">
    <property type="protein sequence ID" value="GAX21360.1"/>
    <property type="molecule type" value="Genomic_DNA"/>
</dbReference>
<keyword evidence="4 6" id="KW-0413">Isomerase</keyword>
<dbReference type="AlphaFoldDB" id="A0A1Z5K540"/>
<reference evidence="6 7" key="1">
    <citation type="journal article" date="2015" name="Plant Cell">
        <title>Oil accumulation by the oleaginous diatom Fistulifera solaris as revealed by the genome and transcriptome.</title>
        <authorList>
            <person name="Tanaka T."/>
            <person name="Maeda Y."/>
            <person name="Veluchamy A."/>
            <person name="Tanaka M."/>
            <person name="Abida H."/>
            <person name="Marechal E."/>
            <person name="Bowler C."/>
            <person name="Muto M."/>
            <person name="Sunaga Y."/>
            <person name="Tanaka M."/>
            <person name="Yoshino T."/>
            <person name="Taniguchi T."/>
            <person name="Fukuda Y."/>
            <person name="Nemoto M."/>
            <person name="Matsumoto M."/>
            <person name="Wong P.S."/>
            <person name="Aburatani S."/>
            <person name="Fujibuchi W."/>
        </authorList>
    </citation>
    <scope>NUCLEOTIDE SEQUENCE [LARGE SCALE GENOMIC DNA]</scope>
    <source>
        <strain evidence="6 7">JPCC DA0580</strain>
    </source>
</reference>
<comment type="similarity">
    <text evidence="1">Belongs to the pseudouridine synthase TruB family.</text>
</comment>